<protein>
    <submittedName>
        <fullName evidence="2">Uncharacterized protein</fullName>
    </submittedName>
</protein>
<comment type="caution">
    <text evidence="2">The sequence shown here is derived from an EMBL/GenBank/DDBJ whole genome shotgun (WGS) entry which is preliminary data.</text>
</comment>
<accession>A0A512SZE3</accession>
<evidence type="ECO:0000256" key="1">
    <source>
        <dbReference type="SAM" id="MobiDB-lite"/>
    </source>
</evidence>
<evidence type="ECO:0000313" key="2">
    <source>
        <dbReference type="EMBL" id="GEQ13328.1"/>
    </source>
</evidence>
<dbReference type="RefSeq" id="WP_186827946.1">
    <property type="nucleotide sequence ID" value="NZ_BAABDN010000001.1"/>
</dbReference>
<gene>
    <name evidence="2" type="ORF">KLO01_13750</name>
</gene>
<evidence type="ECO:0000313" key="3">
    <source>
        <dbReference type="Proteomes" id="UP000321793"/>
    </source>
</evidence>
<dbReference type="Proteomes" id="UP000321793">
    <property type="component" value="Unassembled WGS sequence"/>
</dbReference>
<name>A0A512SZE3_9MICO</name>
<feature type="compositionally biased region" description="Acidic residues" evidence="1">
    <location>
        <begin position="24"/>
        <end position="33"/>
    </location>
</feature>
<dbReference type="AlphaFoldDB" id="A0A512SZE3"/>
<keyword evidence="3" id="KW-1185">Reference proteome</keyword>
<proteinExistence type="predicted"/>
<reference evidence="2 3" key="1">
    <citation type="submission" date="2019-07" db="EMBL/GenBank/DDBJ databases">
        <title>Whole genome shotgun sequence of Knoellia locipacati NBRC 109775.</title>
        <authorList>
            <person name="Hosoyama A."/>
            <person name="Uohara A."/>
            <person name="Ohji S."/>
            <person name="Ichikawa N."/>
        </authorList>
    </citation>
    <scope>NUCLEOTIDE SEQUENCE [LARGE SCALE GENOMIC DNA]</scope>
    <source>
        <strain evidence="2 3">NBRC 109775</strain>
    </source>
</reference>
<organism evidence="2 3">
    <name type="scientific">Knoellia locipacati</name>
    <dbReference type="NCBI Taxonomy" id="882824"/>
    <lineage>
        <taxon>Bacteria</taxon>
        <taxon>Bacillati</taxon>
        <taxon>Actinomycetota</taxon>
        <taxon>Actinomycetes</taxon>
        <taxon>Micrococcales</taxon>
        <taxon>Intrasporangiaceae</taxon>
        <taxon>Knoellia</taxon>
    </lineage>
</organism>
<feature type="region of interest" description="Disordered" evidence="1">
    <location>
        <begin position="1"/>
        <end position="52"/>
    </location>
</feature>
<dbReference type="EMBL" id="BKBA01000004">
    <property type="protein sequence ID" value="GEQ13328.1"/>
    <property type="molecule type" value="Genomic_DNA"/>
</dbReference>
<sequence>MSDSTMPEIPPFFEQVGPPPLVEDLSDTDDFPEGETLPDQTPAPDSSIYEEE</sequence>